<keyword evidence="3" id="KW-1185">Reference proteome</keyword>
<reference evidence="2" key="1">
    <citation type="journal article" date="2020" name="New Phytol.">
        <title>Comparative genomics reveals dynamic genome evolution in host specialist ectomycorrhizal fungi.</title>
        <authorList>
            <person name="Lofgren L.A."/>
            <person name="Nguyen N.H."/>
            <person name="Vilgalys R."/>
            <person name="Ruytinx J."/>
            <person name="Liao H.L."/>
            <person name="Branco S."/>
            <person name="Kuo A."/>
            <person name="LaButti K."/>
            <person name="Lipzen A."/>
            <person name="Andreopoulos W."/>
            <person name="Pangilinan J."/>
            <person name="Riley R."/>
            <person name="Hundley H."/>
            <person name="Na H."/>
            <person name="Barry K."/>
            <person name="Grigoriev I.V."/>
            <person name="Stajich J.E."/>
            <person name="Kennedy P.G."/>
        </authorList>
    </citation>
    <scope>NUCLEOTIDE SEQUENCE</scope>
    <source>
        <strain evidence="2">DOB743</strain>
    </source>
</reference>
<dbReference type="AlphaFoldDB" id="A0A9P6ZI73"/>
<name>A0A9P6ZI73_9AGAM</name>
<dbReference type="OrthoDB" id="4062651at2759"/>
<evidence type="ECO:0000259" key="1">
    <source>
        <dbReference type="PROSITE" id="PS50011"/>
    </source>
</evidence>
<keyword evidence="2" id="KW-0418">Kinase</keyword>
<dbReference type="GO" id="GO:0005524">
    <property type="term" value="F:ATP binding"/>
    <property type="evidence" value="ECO:0007669"/>
    <property type="project" value="InterPro"/>
</dbReference>
<organism evidence="2 3">
    <name type="scientific">Suillus placidus</name>
    <dbReference type="NCBI Taxonomy" id="48579"/>
    <lineage>
        <taxon>Eukaryota</taxon>
        <taxon>Fungi</taxon>
        <taxon>Dikarya</taxon>
        <taxon>Basidiomycota</taxon>
        <taxon>Agaricomycotina</taxon>
        <taxon>Agaricomycetes</taxon>
        <taxon>Agaricomycetidae</taxon>
        <taxon>Boletales</taxon>
        <taxon>Suillineae</taxon>
        <taxon>Suillaceae</taxon>
        <taxon>Suillus</taxon>
    </lineage>
</organism>
<dbReference type="InterPro" id="IPR000719">
    <property type="entry name" value="Prot_kinase_dom"/>
</dbReference>
<dbReference type="SUPFAM" id="SSF56112">
    <property type="entry name" value="Protein kinase-like (PK-like)"/>
    <property type="match status" value="1"/>
</dbReference>
<dbReference type="Pfam" id="PF07714">
    <property type="entry name" value="PK_Tyr_Ser-Thr"/>
    <property type="match status" value="1"/>
</dbReference>
<dbReference type="InterPro" id="IPR011009">
    <property type="entry name" value="Kinase-like_dom_sf"/>
</dbReference>
<feature type="non-terminal residue" evidence="2">
    <location>
        <position position="1"/>
    </location>
</feature>
<proteinExistence type="predicted"/>
<feature type="domain" description="Protein kinase" evidence="1">
    <location>
        <begin position="1"/>
        <end position="126"/>
    </location>
</feature>
<dbReference type="PROSITE" id="PS50011">
    <property type="entry name" value="PROTEIN_KINASE_DOM"/>
    <property type="match status" value="1"/>
</dbReference>
<comment type="caution">
    <text evidence="2">The sequence shown here is derived from an EMBL/GenBank/DDBJ whole genome shotgun (WGS) entry which is preliminary data.</text>
</comment>
<protein>
    <submittedName>
        <fullName evidence="2">Kinase-like domain-containing protein</fullName>
    </submittedName>
</protein>
<keyword evidence="2" id="KW-0808">Transferase</keyword>
<accession>A0A9P6ZI73</accession>
<evidence type="ECO:0000313" key="2">
    <source>
        <dbReference type="EMBL" id="KAG1767314.1"/>
    </source>
</evidence>
<dbReference type="InterPro" id="IPR001245">
    <property type="entry name" value="Ser-Thr/Tyr_kinase_cat_dom"/>
</dbReference>
<dbReference type="InterPro" id="IPR051681">
    <property type="entry name" value="Ser/Thr_Kinases-Pseudokinases"/>
</dbReference>
<evidence type="ECO:0000313" key="3">
    <source>
        <dbReference type="Proteomes" id="UP000714275"/>
    </source>
</evidence>
<gene>
    <name evidence="2" type="ORF">EV702DRAFT_980201</name>
</gene>
<sequence length="137" mass="15461">LMDSTGIVHVADHGIIAMYFELSHVSYIRSNVQWAAPELFDVPDNEEYPTTMPASDIHSFGCIILQVFRIHPFGEHEVPVMILKGKKPGRRAWSPHIDDSLWDLIERCWSSDSGHRPSAAEVSRFLQPEPQVGLVVV</sequence>
<dbReference type="Proteomes" id="UP000714275">
    <property type="component" value="Unassembled WGS sequence"/>
</dbReference>
<dbReference type="Gene3D" id="1.10.510.10">
    <property type="entry name" value="Transferase(Phosphotransferase) domain 1"/>
    <property type="match status" value="1"/>
</dbReference>
<dbReference type="EMBL" id="JABBWD010000088">
    <property type="protein sequence ID" value="KAG1767314.1"/>
    <property type="molecule type" value="Genomic_DNA"/>
</dbReference>
<dbReference type="GO" id="GO:0004674">
    <property type="term" value="F:protein serine/threonine kinase activity"/>
    <property type="evidence" value="ECO:0007669"/>
    <property type="project" value="TreeGrafter"/>
</dbReference>
<dbReference type="PANTHER" id="PTHR44329">
    <property type="entry name" value="SERINE/THREONINE-PROTEIN KINASE TNNI3K-RELATED"/>
    <property type="match status" value="1"/>
</dbReference>